<gene>
    <name evidence="2" type="ORF">PNEJI1_002923</name>
</gene>
<feature type="transmembrane region" description="Helical" evidence="1">
    <location>
        <begin position="128"/>
        <end position="149"/>
    </location>
</feature>
<dbReference type="InParanoid" id="L0P909"/>
<sequence>MDGPIKAYDRLYNVSMCRWIRDRVLYRMVSIDRVAEEQTQKQRRLQDQRQKEFYQNIPSSLGSSKCVSRNAVNNCCLRDSRESSGAAVRKIVIRECFARKIHICRIKQVYMCLQTHKMLIAFLHNINCYNLIFFSVSEIFLVFGVNIWVNIGIF</sequence>
<keyword evidence="1" id="KW-1133">Transmembrane helix</keyword>
<keyword evidence="1" id="KW-0472">Membrane</keyword>
<dbReference type="EMBL" id="CAKM01000111">
    <property type="protein sequence ID" value="CCJ28707.1"/>
    <property type="molecule type" value="Genomic_DNA"/>
</dbReference>
<evidence type="ECO:0000313" key="3">
    <source>
        <dbReference type="Proteomes" id="UP000010422"/>
    </source>
</evidence>
<organism evidence="3">
    <name type="scientific">Pneumocystis jirovecii</name>
    <name type="common">Human pneumocystis pneumonia agent</name>
    <dbReference type="NCBI Taxonomy" id="42068"/>
    <lineage>
        <taxon>Eukaryota</taxon>
        <taxon>Fungi</taxon>
        <taxon>Dikarya</taxon>
        <taxon>Ascomycota</taxon>
        <taxon>Taphrinomycotina</taxon>
        <taxon>Pneumocystomycetes</taxon>
        <taxon>Pneumocystaceae</taxon>
        <taxon>Pneumocystis</taxon>
    </lineage>
</organism>
<protein>
    <submittedName>
        <fullName evidence="2">Uncharacterized protein</fullName>
    </submittedName>
</protein>
<dbReference type="Proteomes" id="UP000010422">
    <property type="component" value="Unassembled WGS sequence"/>
</dbReference>
<keyword evidence="1" id="KW-0812">Transmembrane</keyword>
<dbReference type="AlphaFoldDB" id="L0P909"/>
<comment type="caution">
    <text evidence="2">The sequence shown here is derived from an EMBL/GenBank/DDBJ whole genome shotgun (WGS) entry which is preliminary data.</text>
</comment>
<reference evidence="2 3" key="1">
    <citation type="journal article" date="2012" name="MBio">
        <title>De novo assembly of the Pneumocystis jirovecii genome from a single bronchoalveolar lavage fluid specimen from a patient.</title>
        <authorList>
            <person name="Cisse O.H."/>
            <person name="Pagni M."/>
            <person name="Hauser P.M."/>
        </authorList>
    </citation>
    <scope>NUCLEOTIDE SEQUENCE [LARGE SCALE GENOMIC DNA]</scope>
    <source>
        <strain evidence="2 3">SE8</strain>
    </source>
</reference>
<evidence type="ECO:0000256" key="1">
    <source>
        <dbReference type="SAM" id="Phobius"/>
    </source>
</evidence>
<proteinExistence type="predicted"/>
<evidence type="ECO:0000313" key="2">
    <source>
        <dbReference type="EMBL" id="CCJ28707.1"/>
    </source>
</evidence>
<accession>L0P909</accession>
<name>L0P909_PNEJI</name>
<dbReference type="VEuPathDB" id="FungiDB:PNEJI1_002923"/>